<dbReference type="EMBL" id="JAODAN010000006">
    <property type="protein sequence ID" value="KAK1923836.1"/>
    <property type="molecule type" value="Genomic_DNA"/>
</dbReference>
<accession>A0AAD9CXD4</accession>
<dbReference type="Proteomes" id="UP001182556">
    <property type="component" value="Unassembled WGS sequence"/>
</dbReference>
<feature type="compositionally biased region" description="Basic and acidic residues" evidence="1">
    <location>
        <begin position="353"/>
        <end position="362"/>
    </location>
</feature>
<gene>
    <name evidence="2" type="ORF">DB88DRAFT_529053</name>
</gene>
<sequence>MNEKPLQILGLVRPFHGRDGHPSVKGITAQGACCDGGVIIWRFFQVALSNRVLSSLATSGSLDARAVPERSVGRDDFLGVGVSSVKKLNRRYIAEDQVLVKSEVVGAGMSACVCTIQKSTFGRQEGVTAAMSAVTPRRCTRREGRRAKERTKYAPEQRRNIGGTKGGLVTTELRESWMLERANGRRDRNAHRELRVGEGSCLATVERRVGRKLKRERDISSSPNVDHHSTNACPLSISRERAWLPRERRRAEEWDGERAMSVASCAQLNDRIRDLIRLKVSTRSKSVANNINSLKDSIGLFYSTLIWTRDIMEEVEDVTCWVQSAVGDAADVPQQSHGTVDWAEPLRSSTKANAREMLHGERGVASGEWRAGSGERGVEGDLAK</sequence>
<feature type="region of interest" description="Disordered" evidence="1">
    <location>
        <begin position="141"/>
        <end position="165"/>
    </location>
</feature>
<evidence type="ECO:0000256" key="1">
    <source>
        <dbReference type="SAM" id="MobiDB-lite"/>
    </source>
</evidence>
<feature type="compositionally biased region" description="Basic and acidic residues" evidence="1">
    <location>
        <begin position="150"/>
        <end position="159"/>
    </location>
</feature>
<evidence type="ECO:0000313" key="2">
    <source>
        <dbReference type="EMBL" id="KAK1923836.1"/>
    </source>
</evidence>
<evidence type="ECO:0000313" key="3">
    <source>
        <dbReference type="Proteomes" id="UP001182556"/>
    </source>
</evidence>
<name>A0AAD9CXD4_PAPLA</name>
<feature type="region of interest" description="Disordered" evidence="1">
    <location>
        <begin position="351"/>
        <end position="384"/>
    </location>
</feature>
<keyword evidence="3" id="KW-1185">Reference proteome</keyword>
<proteinExistence type="predicted"/>
<dbReference type="AlphaFoldDB" id="A0AAD9CXD4"/>
<organism evidence="2 3">
    <name type="scientific">Papiliotrema laurentii</name>
    <name type="common">Cryptococcus laurentii</name>
    <dbReference type="NCBI Taxonomy" id="5418"/>
    <lineage>
        <taxon>Eukaryota</taxon>
        <taxon>Fungi</taxon>
        <taxon>Dikarya</taxon>
        <taxon>Basidiomycota</taxon>
        <taxon>Agaricomycotina</taxon>
        <taxon>Tremellomycetes</taxon>
        <taxon>Tremellales</taxon>
        <taxon>Rhynchogastremaceae</taxon>
        <taxon>Papiliotrema</taxon>
    </lineage>
</organism>
<reference evidence="2" key="1">
    <citation type="submission" date="2023-02" db="EMBL/GenBank/DDBJ databases">
        <title>Identification and recombinant expression of a fungal hydrolase from Papiliotrema laurentii that hydrolyzes apple cutin and clears colloidal polyester polyurethane.</title>
        <authorList>
            <consortium name="DOE Joint Genome Institute"/>
            <person name="Roman V.A."/>
            <person name="Bojanowski C."/>
            <person name="Crable B.R."/>
            <person name="Wagner D.N."/>
            <person name="Hung C.S."/>
            <person name="Nadeau L.J."/>
            <person name="Schratz L."/>
            <person name="Haridas S."/>
            <person name="Pangilinan J."/>
            <person name="Lipzen A."/>
            <person name="Na H."/>
            <person name="Yan M."/>
            <person name="Ng V."/>
            <person name="Grigoriev I.V."/>
            <person name="Spatafora J.W."/>
            <person name="Barlow D."/>
            <person name="Biffinger J."/>
            <person name="Kelley-Loughnane N."/>
            <person name="Varaljay V.A."/>
            <person name="Crookes-Goodson W.J."/>
        </authorList>
    </citation>
    <scope>NUCLEOTIDE SEQUENCE</scope>
    <source>
        <strain evidence="2">5307AH</strain>
    </source>
</reference>
<comment type="caution">
    <text evidence="2">The sequence shown here is derived from an EMBL/GenBank/DDBJ whole genome shotgun (WGS) entry which is preliminary data.</text>
</comment>
<protein>
    <submittedName>
        <fullName evidence="2">Uncharacterized protein</fullName>
    </submittedName>
</protein>